<reference evidence="1 2" key="1">
    <citation type="journal article" date="2023" name="BMC Biol.">
        <title>The compact genome of the sponge Oopsacas minuta (Hexactinellida) is lacking key metazoan core genes.</title>
        <authorList>
            <person name="Santini S."/>
            <person name="Schenkelaars Q."/>
            <person name="Jourda C."/>
            <person name="Duchesne M."/>
            <person name="Belahbib H."/>
            <person name="Rocher C."/>
            <person name="Selva M."/>
            <person name="Riesgo A."/>
            <person name="Vervoort M."/>
            <person name="Leys S.P."/>
            <person name="Kodjabachian L."/>
            <person name="Le Bivic A."/>
            <person name="Borchiellini C."/>
            <person name="Claverie J.M."/>
            <person name="Renard E."/>
        </authorList>
    </citation>
    <scope>NUCLEOTIDE SEQUENCE [LARGE SCALE GENOMIC DNA]</scope>
    <source>
        <strain evidence="1">SPO-2</strain>
    </source>
</reference>
<organism evidence="1 2">
    <name type="scientific">Oopsacas minuta</name>
    <dbReference type="NCBI Taxonomy" id="111878"/>
    <lineage>
        <taxon>Eukaryota</taxon>
        <taxon>Metazoa</taxon>
        <taxon>Porifera</taxon>
        <taxon>Hexactinellida</taxon>
        <taxon>Hexasterophora</taxon>
        <taxon>Lyssacinosida</taxon>
        <taxon>Leucopsacidae</taxon>
        <taxon>Oopsacas</taxon>
    </lineage>
</organism>
<accession>A0AAV7KAU9</accession>
<name>A0AAV7KAU9_9METZ</name>
<evidence type="ECO:0000313" key="1">
    <source>
        <dbReference type="EMBL" id="KAI6658397.1"/>
    </source>
</evidence>
<proteinExistence type="predicted"/>
<sequence length="158" mass="18500">MAVLLGQKLLSKLIIFHYLNEHDNHESTEREIEIMKVTSKLKRKSEYSQGSLREIFDDEVNQSEVGGFISFAQLESTMYKRKRLCTPEVPLNARTAMSLMEDPGEEFKMYHAFSIEELDEVAIAFMSPKWKTTCIRLTKQNCKQMLLFMWFPSNFINC</sequence>
<dbReference type="EMBL" id="JAKMXF010000088">
    <property type="protein sequence ID" value="KAI6658397.1"/>
    <property type="molecule type" value="Genomic_DNA"/>
</dbReference>
<comment type="caution">
    <text evidence="1">The sequence shown here is derived from an EMBL/GenBank/DDBJ whole genome shotgun (WGS) entry which is preliminary data.</text>
</comment>
<gene>
    <name evidence="1" type="ORF">LOD99_15199</name>
</gene>
<keyword evidence="2" id="KW-1185">Reference proteome</keyword>
<evidence type="ECO:0000313" key="2">
    <source>
        <dbReference type="Proteomes" id="UP001165289"/>
    </source>
</evidence>
<protein>
    <submittedName>
        <fullName evidence="1">Uncharacterized protein</fullName>
    </submittedName>
</protein>
<dbReference type="AlphaFoldDB" id="A0AAV7KAU9"/>
<dbReference type="Proteomes" id="UP001165289">
    <property type="component" value="Unassembled WGS sequence"/>
</dbReference>